<keyword evidence="3" id="KW-1185">Reference proteome</keyword>
<evidence type="ECO:0000313" key="2">
    <source>
        <dbReference type="EMBL" id="EKV27112.1"/>
    </source>
</evidence>
<reference evidence="2 3" key="1">
    <citation type="journal article" date="2013" name="Genome Announc.">
        <title>Draft Genome Sequence of an Alphaproteobacterium, Caenispirillum salinarum AK4(T), Isolated from a Solar Saltern.</title>
        <authorList>
            <person name="Khatri I."/>
            <person name="Singh A."/>
            <person name="Korpole S."/>
            <person name="Pinnaka A.K."/>
            <person name="Subramanian S."/>
        </authorList>
    </citation>
    <scope>NUCLEOTIDE SEQUENCE [LARGE SCALE GENOMIC DNA]</scope>
    <source>
        <strain evidence="2 3">AK4</strain>
    </source>
</reference>
<dbReference type="InterPro" id="IPR027396">
    <property type="entry name" value="DsrEFH-like"/>
</dbReference>
<dbReference type="SUPFAM" id="SSF75169">
    <property type="entry name" value="DsrEFH-like"/>
    <property type="match status" value="1"/>
</dbReference>
<sequence length="163" mass="17982">MLDMTKKIARRRVTGGLVAVAALMLAAPVPLAPAQAAELEFADPPPGFDTPRKIMLQLTSDDEKTVNNVLWNAINLQKFYGFDNVQLAIVAYGDGMKALYKDSPVAERIENQLKFNIEYIGCKNTMDTTDRAPDDLIEGVEWVQAGIAAIVERQLDGWVYIAP</sequence>
<organism evidence="2 3">
    <name type="scientific">Caenispirillum salinarum AK4</name>
    <dbReference type="NCBI Taxonomy" id="1238182"/>
    <lineage>
        <taxon>Bacteria</taxon>
        <taxon>Pseudomonadati</taxon>
        <taxon>Pseudomonadota</taxon>
        <taxon>Alphaproteobacteria</taxon>
        <taxon>Rhodospirillales</taxon>
        <taxon>Novispirillaceae</taxon>
        <taxon>Caenispirillum</taxon>
    </lineage>
</organism>
<dbReference type="EMBL" id="ANHY01000021">
    <property type="protein sequence ID" value="EKV27112.1"/>
    <property type="molecule type" value="Genomic_DNA"/>
</dbReference>
<feature type="signal peptide" evidence="1">
    <location>
        <begin position="1"/>
        <end position="36"/>
    </location>
</feature>
<accession>K9GPS6</accession>
<dbReference type="eggNOG" id="COG1416">
    <property type="taxonomic scope" value="Bacteria"/>
</dbReference>
<keyword evidence="1" id="KW-0732">Signal</keyword>
<protein>
    <submittedName>
        <fullName evidence="2">Uncharacterized protein</fullName>
    </submittedName>
</protein>
<dbReference type="InterPro" id="IPR006311">
    <property type="entry name" value="TAT_signal"/>
</dbReference>
<gene>
    <name evidence="2" type="ORF">C882_2041</name>
</gene>
<dbReference type="Proteomes" id="UP000009881">
    <property type="component" value="Unassembled WGS sequence"/>
</dbReference>
<dbReference type="STRING" id="1238182.C882_2041"/>
<name>K9GPS6_9PROT</name>
<evidence type="ECO:0000256" key="1">
    <source>
        <dbReference type="SAM" id="SignalP"/>
    </source>
</evidence>
<dbReference type="Gene3D" id="3.40.1260.10">
    <property type="entry name" value="DsrEFH-like"/>
    <property type="match status" value="1"/>
</dbReference>
<feature type="chain" id="PRO_5003929544" evidence="1">
    <location>
        <begin position="37"/>
        <end position="163"/>
    </location>
</feature>
<dbReference type="AlphaFoldDB" id="K9GPS6"/>
<comment type="caution">
    <text evidence="2">The sequence shown here is derived from an EMBL/GenBank/DDBJ whole genome shotgun (WGS) entry which is preliminary data.</text>
</comment>
<dbReference type="PROSITE" id="PS51318">
    <property type="entry name" value="TAT"/>
    <property type="match status" value="1"/>
</dbReference>
<dbReference type="PANTHER" id="PTHR37691:SF1">
    <property type="entry name" value="BLR3518 PROTEIN"/>
    <property type="match status" value="1"/>
</dbReference>
<evidence type="ECO:0000313" key="3">
    <source>
        <dbReference type="Proteomes" id="UP000009881"/>
    </source>
</evidence>
<dbReference type="PANTHER" id="PTHR37691">
    <property type="entry name" value="BLR3518 PROTEIN"/>
    <property type="match status" value="1"/>
</dbReference>
<proteinExistence type="predicted"/>